<dbReference type="GO" id="GO:0003697">
    <property type="term" value="F:single-stranded DNA binding"/>
    <property type="evidence" value="ECO:0007669"/>
    <property type="project" value="InterPro"/>
</dbReference>
<dbReference type="InterPro" id="IPR006640">
    <property type="entry name" value="SprT-like_domain"/>
</dbReference>
<dbReference type="Ensembl" id="ENSXETT00000089049">
    <property type="protein sequence ID" value="ENSXETP00000086747"/>
    <property type="gene ID" value="ENSXETG00000040168"/>
</dbReference>
<dbReference type="InterPro" id="IPR044245">
    <property type="entry name" value="Spartan"/>
</dbReference>
<dbReference type="PANTHER" id="PTHR21220:SF6">
    <property type="entry name" value="SPRT-LIKE DOMAIN-CONTAINING PROTEIN SPARTAN ISOFORM X1"/>
    <property type="match status" value="1"/>
</dbReference>
<organism evidence="4">
    <name type="scientific">Xenopus tropicalis</name>
    <name type="common">Western clawed frog</name>
    <name type="synonym">Silurana tropicalis</name>
    <dbReference type="NCBI Taxonomy" id="8364"/>
    <lineage>
        <taxon>Eukaryota</taxon>
        <taxon>Metazoa</taxon>
        <taxon>Chordata</taxon>
        <taxon>Craniata</taxon>
        <taxon>Vertebrata</taxon>
        <taxon>Euteleostomi</taxon>
        <taxon>Amphibia</taxon>
        <taxon>Batrachia</taxon>
        <taxon>Anura</taxon>
        <taxon>Pipoidea</taxon>
        <taxon>Pipidae</taxon>
        <taxon>Xenopodinae</taxon>
        <taxon>Xenopus</taxon>
        <taxon>Silurana</taxon>
    </lineage>
</organism>
<dbReference type="AlphaFoldDB" id="A0A6I8S1V7"/>
<name>A0A6I8S1V7_XENTR</name>
<dbReference type="InterPro" id="IPR055220">
    <property type="entry name" value="SPRTN_ZBD"/>
</dbReference>
<dbReference type="Bgee" id="ENSXETG00000040168">
    <property type="expression patterns" value="Expressed in testis and 1 other cell type or tissue"/>
</dbReference>
<feature type="domain" description="SprT-like" evidence="3">
    <location>
        <begin position="85"/>
        <end position="241"/>
    </location>
</feature>
<evidence type="ECO:0000259" key="3">
    <source>
        <dbReference type="SMART" id="SM00731"/>
    </source>
</evidence>
<sequence length="251" mass="29095">NQLPPKKSSVGTNCARETQAGGGWACFSHRRVAPLSRFQQHIHLIFLLEKRSVACQTDGDPGVTQPATEQLSVVDPYWEVLDPKPDIQVLFDEFNTRFFRGLLPPIDLKWSNRLCITAGICIQDNISGKCRIRLNKPLLDLRPRKNTVETLLHEMIHYYQRVRGTSDIDHGPIFHFHMERINRESGANITVYHDFDREYESLKRHWWKCNGPCQQVVKRLADRTPGSKAHKRKCGGEFIKVREPKRMRTDL</sequence>
<reference evidence="4" key="2">
    <citation type="submission" date="2020-05" db="UniProtKB">
        <authorList>
            <consortium name="Ensembl"/>
        </authorList>
    </citation>
    <scope>IDENTIFICATION</scope>
</reference>
<comment type="subcellular location">
    <subcellularLocation>
        <location evidence="1">Nucleus</location>
    </subcellularLocation>
</comment>
<dbReference type="InParanoid" id="A0A6I8S1V7"/>
<dbReference type="Pfam" id="PF10263">
    <property type="entry name" value="SprT-like"/>
    <property type="match status" value="1"/>
</dbReference>
<reference evidence="4" key="1">
    <citation type="journal article" date="2010" name="Science">
        <title>The genome of the Western clawed frog Xenopus tropicalis.</title>
        <authorList>
            <person name="Hellsten U."/>
            <person name="Harland R.M."/>
            <person name="Gilchrist M.J."/>
            <person name="Hendrix D."/>
            <person name="Jurka J."/>
            <person name="Kapitonov V."/>
            <person name="Ovcharenko I."/>
            <person name="Putnam N.H."/>
            <person name="Shu S."/>
            <person name="Taher L."/>
            <person name="Blitz I.L."/>
            <person name="Blumberg B."/>
            <person name="Dichmann D.S."/>
            <person name="Dubchak I."/>
            <person name="Amaya E."/>
            <person name="Detter J.C."/>
            <person name="Fletcher R."/>
            <person name="Gerhard D.S."/>
            <person name="Goodstein D."/>
            <person name="Graves T."/>
            <person name="Grigoriev I.V."/>
            <person name="Grimwood J."/>
            <person name="Kawashima T."/>
            <person name="Lindquist E."/>
            <person name="Lucas S.M."/>
            <person name="Mead P.E."/>
            <person name="Mitros T."/>
            <person name="Ogino H."/>
            <person name="Ohta Y."/>
            <person name="Poliakov A.V."/>
            <person name="Pollet N."/>
            <person name="Robert J."/>
            <person name="Salamov A."/>
            <person name="Sater A.K."/>
            <person name="Schmutz J."/>
            <person name="Terry A."/>
            <person name="Vize P.D."/>
            <person name="Warren W.C."/>
            <person name="Wells D."/>
            <person name="Wills A."/>
            <person name="Wilson R.K."/>
            <person name="Zimmerman L.B."/>
            <person name="Zorn A.M."/>
            <person name="Grainger R."/>
            <person name="Grammer T."/>
            <person name="Khokha M.K."/>
            <person name="Richardson P.M."/>
            <person name="Rokhsar D.S."/>
        </authorList>
    </citation>
    <scope>NUCLEOTIDE SEQUENCE [LARGE SCALE GENOMIC DNA]</scope>
    <source>
        <strain evidence="4">Nigerian</strain>
    </source>
</reference>
<dbReference type="GO" id="GO:0005634">
    <property type="term" value="C:nucleus"/>
    <property type="evidence" value="ECO:0007669"/>
    <property type="project" value="UniProtKB-SubCell"/>
</dbReference>
<evidence type="ECO:0000313" key="4">
    <source>
        <dbReference type="Ensembl" id="ENSXETP00000086747"/>
    </source>
</evidence>
<proteinExistence type="predicted"/>
<keyword evidence="2" id="KW-0539">Nucleus</keyword>
<evidence type="ECO:0000256" key="1">
    <source>
        <dbReference type="ARBA" id="ARBA00004123"/>
    </source>
</evidence>
<dbReference type="Pfam" id="PF22934">
    <property type="entry name" value="SPRTN_ZBD"/>
    <property type="match status" value="1"/>
</dbReference>
<dbReference type="GO" id="GO:0006974">
    <property type="term" value="P:DNA damage response"/>
    <property type="evidence" value="ECO:0007669"/>
    <property type="project" value="InterPro"/>
</dbReference>
<accession>A0A6I8S1V7</accession>
<dbReference type="GO" id="GO:0004222">
    <property type="term" value="F:metalloendopeptidase activity"/>
    <property type="evidence" value="ECO:0007669"/>
    <property type="project" value="InterPro"/>
</dbReference>
<dbReference type="SMART" id="SM00731">
    <property type="entry name" value="SprT"/>
    <property type="match status" value="1"/>
</dbReference>
<dbReference type="GeneTree" id="ENSGT00390000003585"/>
<evidence type="ECO:0000256" key="2">
    <source>
        <dbReference type="ARBA" id="ARBA00023242"/>
    </source>
</evidence>
<protein>
    <recommendedName>
        <fullName evidence="3">SprT-like domain-containing protein</fullName>
    </recommendedName>
</protein>
<dbReference type="PANTHER" id="PTHR21220">
    <property type="entry name" value="DNA-DEPENDENT METALLOPROTEASE SPRTN"/>
    <property type="match status" value="1"/>
</dbReference>